<sequence>MMVRYAQTAAAPAPEPRIKKFQIYRWDPDTAEDKPRMQTYDIDLNSCGPMVLDALIKIKNEIDPTLTFRRSCREGICGSCAMNINGGNTLACLNKIDTNTSKATKIYPLPHMYVVKDLVPDMSNFYAQYKSIEPYLKKKDEAQEGKEQYFQSVEDRQKLDGLYECILCACCSTSCPSYWWNGDKYLGPAVLMQAYRWMIDSRDEFTEERLSKLQDPFSLYRCHTIMNCTKTCPKCVFLILLIFRLCVLCSLGHLSELLCVCPAGSVVEPQSAVPSPSPPDPRLSPESHMDVQGYKWVRWRLWLCRLAAVLSLGLLLIVFHWRPRLAVLARCCSCPLALADIVLIRDSFGQQHVVEVLTEEMEEGSLESLGELEDSEWKDTVQLYKEKKTLLRYYLFEGLRYFWLDRKGAFCRVSVLNEDWTCKHLYSFQKGLSHLEQSFRRRMYGPNLIDVPVKPYTKLLFEEVLNPFYVFQLFSITLWIIDNYYFYAICILVISILSISISLYEIRKQSVTLRNMARLVTNVTVRRNSGVEECVSSVELVPGDCLIIPPEGLLLPCDAALLAGECLVNESMLTGESVPVLKTPLPAGDGRYSSETERRHTLFCGTQLIQAKGGGPGGSGAVAVVTSTGFFTAKGNLVSSILYPQPTNFRFYRDSVKFLLILGFVAFIGTIYSFIILFRANATWLELVIRSLDVVTIAVPPALPAAITTGTIYAQHRLKKQGIFCISPPRINICGKVSLFCFDKTGTLTEDSLDIWGVMEGGRAGFSELVPEPRLLSPGPMLSGLACCHTVTLLQGQPLGDPLELKMVESTGWTLQEPEGDEKVLNAEFGGHRVLAVMRPPTQGTFTSEAVAIVQRFPFSSALQRMSVVTVARGGSSALAFIKGAPEMVASLCRAETIPAQFSSKLSNFSSEGLRVLALAYKPLDRNTDFRTIERKDMQFLGLLMMKNLVKPESPKVINILRLAQLRSVMVTGDNILTAVNVAKSCGMVEYDEKVIFVTATPHTAQSMPTLKFNLEEGEAPAVEVITQVAVIDAFLFFTQGLYQGAFNYHLAINGKSFAALCDHFPEYLPKVLLRATVFARMTPDQKTQLVKELQKLNYRVGMCGDGANDCGALRAADAGVSLSDAEASVASPFTSKIKNISCVPVLIREGRCSLVTSFSLFRYMALYSLIQFSAVLILYTVKTTMSDLEFLFCDIAVVTLLAIVMGKGGPSQELYPHRPPASLLALPVLGSLFIHTCVIVLGQLAALFITTSQDWYIPLNSTVFGTVNLPNMENTSVFSLSGFQYIIMAVVVTKGYPHKKPLYHNVLFLGFLVVLFGLMTWLVVYPGPVCQIFKLYDISDMNFKMLLVAVAALNFLTCFLVEARLTLMNESRSPDASSDVQALANQWPAVCRRHIFGSTQLAWNPGRVGILRWSGWGLNEERDGGEGRLLKGIIT</sequence>
<dbReference type="EMBL" id="CM041549">
    <property type="protein sequence ID" value="KAI3357136.1"/>
    <property type="molecule type" value="Genomic_DNA"/>
</dbReference>
<evidence type="ECO:0000313" key="2">
    <source>
        <dbReference type="Proteomes" id="UP000831701"/>
    </source>
</evidence>
<keyword evidence="2" id="KW-1185">Reference proteome</keyword>
<accession>A0ACB8VNM8</accession>
<evidence type="ECO:0000313" key="1">
    <source>
        <dbReference type="EMBL" id="KAI3357136.1"/>
    </source>
</evidence>
<dbReference type="Proteomes" id="UP000831701">
    <property type="component" value="Chromosome 19"/>
</dbReference>
<reference evidence="1" key="1">
    <citation type="submission" date="2022-04" db="EMBL/GenBank/DDBJ databases">
        <title>Jade perch genome.</title>
        <authorList>
            <person name="Chao B."/>
        </authorList>
    </citation>
    <scope>NUCLEOTIDE SEQUENCE</scope>
    <source>
        <strain evidence="1">CB-2022</strain>
    </source>
</reference>
<organism evidence="1 2">
    <name type="scientific">Scortum barcoo</name>
    <name type="common">barcoo grunter</name>
    <dbReference type="NCBI Taxonomy" id="214431"/>
    <lineage>
        <taxon>Eukaryota</taxon>
        <taxon>Metazoa</taxon>
        <taxon>Chordata</taxon>
        <taxon>Craniata</taxon>
        <taxon>Vertebrata</taxon>
        <taxon>Euteleostomi</taxon>
        <taxon>Actinopterygii</taxon>
        <taxon>Neopterygii</taxon>
        <taxon>Teleostei</taxon>
        <taxon>Neoteleostei</taxon>
        <taxon>Acanthomorphata</taxon>
        <taxon>Eupercaria</taxon>
        <taxon>Centrarchiformes</taxon>
        <taxon>Terapontoidei</taxon>
        <taxon>Terapontidae</taxon>
        <taxon>Scortum</taxon>
    </lineage>
</organism>
<name>A0ACB8VNM8_9TELE</name>
<proteinExistence type="predicted"/>
<protein>
    <submittedName>
        <fullName evidence="1">Uncharacterized protein</fullName>
    </submittedName>
</protein>
<gene>
    <name evidence="1" type="ORF">L3Q82_015599</name>
</gene>
<comment type="caution">
    <text evidence="1">The sequence shown here is derived from an EMBL/GenBank/DDBJ whole genome shotgun (WGS) entry which is preliminary data.</text>
</comment>
<feature type="non-terminal residue" evidence="1">
    <location>
        <position position="1436"/>
    </location>
</feature>